<evidence type="ECO:0000256" key="5">
    <source>
        <dbReference type="ARBA" id="ARBA00022723"/>
    </source>
</evidence>
<feature type="transmembrane region" description="Helical" evidence="18">
    <location>
        <begin position="320"/>
        <end position="346"/>
    </location>
</feature>
<evidence type="ECO:0000256" key="13">
    <source>
        <dbReference type="ARBA" id="ARBA00023157"/>
    </source>
</evidence>
<dbReference type="GO" id="GO:0016020">
    <property type="term" value="C:membrane"/>
    <property type="evidence" value="ECO:0007669"/>
    <property type="project" value="UniProtKB-SubCell"/>
</dbReference>
<evidence type="ECO:0000313" key="20">
    <source>
        <dbReference type="Proteomes" id="UP000515908"/>
    </source>
</evidence>
<evidence type="ECO:0000256" key="17">
    <source>
        <dbReference type="SAM" id="MobiDB-lite"/>
    </source>
</evidence>
<comment type="similarity">
    <text evidence="3 16">Belongs to the peptidase M8 family.</text>
</comment>
<protein>
    <recommendedName>
        <fullName evidence="16">Leishmanolysin-like peptidase</fullName>
        <ecNumber evidence="16">3.4.24.-</ecNumber>
    </recommendedName>
</protein>
<dbReference type="Pfam" id="PF01457">
    <property type="entry name" value="Peptidase_M8"/>
    <property type="match status" value="1"/>
</dbReference>
<keyword evidence="18" id="KW-0812">Transmembrane</keyword>
<dbReference type="PANTHER" id="PTHR10942:SF0">
    <property type="entry name" value="LEISHMANOLYSIN-LIKE PEPTIDASE"/>
    <property type="match status" value="1"/>
</dbReference>
<dbReference type="PRINTS" id="PR00782">
    <property type="entry name" value="LSHMANOLYSIN"/>
</dbReference>
<evidence type="ECO:0000256" key="16">
    <source>
        <dbReference type="RuleBase" id="RU366077"/>
    </source>
</evidence>
<keyword evidence="5 15" id="KW-0479">Metal-binding</keyword>
<evidence type="ECO:0000256" key="10">
    <source>
        <dbReference type="ARBA" id="ARBA00023049"/>
    </source>
</evidence>
<dbReference type="Gene3D" id="3.90.132.10">
    <property type="entry name" value="Leishmanolysin , domain 2"/>
    <property type="match status" value="1"/>
</dbReference>
<dbReference type="GO" id="GO:0005737">
    <property type="term" value="C:cytoplasm"/>
    <property type="evidence" value="ECO:0007669"/>
    <property type="project" value="TreeGrafter"/>
</dbReference>
<dbReference type="GO" id="GO:0007155">
    <property type="term" value="P:cell adhesion"/>
    <property type="evidence" value="ECO:0007669"/>
    <property type="project" value="UniProtKB-KW"/>
</dbReference>
<evidence type="ECO:0000313" key="19">
    <source>
        <dbReference type="EMBL" id="CAD2219417.1"/>
    </source>
</evidence>
<dbReference type="EMBL" id="LR877158">
    <property type="protein sequence ID" value="CAD2219417.1"/>
    <property type="molecule type" value="Genomic_DNA"/>
</dbReference>
<evidence type="ECO:0000256" key="6">
    <source>
        <dbReference type="ARBA" id="ARBA00022729"/>
    </source>
</evidence>
<dbReference type="Proteomes" id="UP000515908">
    <property type="component" value="Chromosome 14"/>
</dbReference>
<keyword evidence="7 16" id="KW-0378">Hydrolase</keyword>
<comment type="cofactor">
    <cofactor evidence="15 16">
        <name>Zn(2+)</name>
        <dbReference type="ChEBI" id="CHEBI:29105"/>
    </cofactor>
    <text evidence="15 16">Binds 1 zinc ion per subunit.</text>
</comment>
<evidence type="ECO:0000256" key="1">
    <source>
        <dbReference type="ARBA" id="ARBA00001249"/>
    </source>
</evidence>
<keyword evidence="12" id="KW-0865">Zymogen</keyword>
<dbReference type="InterPro" id="IPR001577">
    <property type="entry name" value="Peptidase_M8"/>
</dbReference>
<accession>A0A7G2CK25</accession>
<dbReference type="SUPFAM" id="SSF57184">
    <property type="entry name" value="Growth factor receptor domain"/>
    <property type="match status" value="1"/>
</dbReference>
<proteinExistence type="inferred from homology"/>
<dbReference type="VEuPathDB" id="TriTrypDB:ADEAN_000692200"/>
<feature type="region of interest" description="Disordered" evidence="17">
    <location>
        <begin position="351"/>
        <end position="384"/>
    </location>
</feature>
<evidence type="ECO:0000256" key="11">
    <source>
        <dbReference type="ARBA" id="ARBA00023136"/>
    </source>
</evidence>
<evidence type="ECO:0000256" key="15">
    <source>
        <dbReference type="PIRSR" id="PIRSR601577-2"/>
    </source>
</evidence>
<dbReference type="GO" id="GO:0046872">
    <property type="term" value="F:metal ion binding"/>
    <property type="evidence" value="ECO:0007669"/>
    <property type="project" value="UniProtKB-KW"/>
</dbReference>
<dbReference type="GO" id="GO:0006508">
    <property type="term" value="P:proteolysis"/>
    <property type="evidence" value="ECO:0007669"/>
    <property type="project" value="UniProtKB-KW"/>
</dbReference>
<dbReference type="AlphaFoldDB" id="A0A7G2CK25"/>
<keyword evidence="11 18" id="KW-0472">Membrane</keyword>
<reference evidence="19 20" key="1">
    <citation type="submission" date="2020-08" db="EMBL/GenBank/DDBJ databases">
        <authorList>
            <person name="Newling K."/>
            <person name="Davey J."/>
            <person name="Forrester S."/>
        </authorList>
    </citation>
    <scope>NUCLEOTIDE SEQUENCE [LARGE SCALE GENOMIC DNA]</scope>
    <source>
        <strain evidence="20">Crithidia deanei Carvalho (ATCC PRA-265)</strain>
    </source>
</reference>
<dbReference type="SUPFAM" id="SSF55486">
    <property type="entry name" value="Metalloproteases ('zincins'), catalytic domain"/>
    <property type="match status" value="1"/>
</dbReference>
<evidence type="ECO:0000256" key="7">
    <source>
        <dbReference type="ARBA" id="ARBA00022801"/>
    </source>
</evidence>
<feature type="binding site" evidence="15">
    <location>
        <position position="15"/>
    </location>
    <ligand>
        <name>Zn(2+)</name>
        <dbReference type="ChEBI" id="CHEBI:29105"/>
        <note>catalytic</note>
    </ligand>
</feature>
<name>A0A7G2CK25_9TRYP</name>
<keyword evidence="8 15" id="KW-0862">Zinc</keyword>
<keyword evidence="20" id="KW-1185">Reference proteome</keyword>
<evidence type="ECO:0000256" key="3">
    <source>
        <dbReference type="ARBA" id="ARBA00005860"/>
    </source>
</evidence>
<evidence type="ECO:0000256" key="12">
    <source>
        <dbReference type="ARBA" id="ARBA00023145"/>
    </source>
</evidence>
<organism evidence="19 20">
    <name type="scientific">Angomonas deanei</name>
    <dbReference type="NCBI Taxonomy" id="59799"/>
    <lineage>
        <taxon>Eukaryota</taxon>
        <taxon>Discoba</taxon>
        <taxon>Euglenozoa</taxon>
        <taxon>Kinetoplastea</taxon>
        <taxon>Metakinetoplastina</taxon>
        <taxon>Trypanosomatida</taxon>
        <taxon>Trypanosomatidae</taxon>
        <taxon>Strigomonadinae</taxon>
        <taxon>Angomonas</taxon>
    </lineage>
</organism>
<keyword evidence="9" id="KW-0130">Cell adhesion</keyword>
<comment type="subcellular location">
    <subcellularLocation>
        <location evidence="2">Membrane</location>
    </subcellularLocation>
</comment>
<dbReference type="PANTHER" id="PTHR10942">
    <property type="entry name" value="LEISHMANOLYSIN-LIKE PEPTIDASE"/>
    <property type="match status" value="1"/>
</dbReference>
<dbReference type="GO" id="GO:0004222">
    <property type="term" value="F:metalloendopeptidase activity"/>
    <property type="evidence" value="ECO:0007669"/>
    <property type="project" value="UniProtKB-UniRule"/>
</dbReference>
<keyword evidence="10 15" id="KW-0482">Metalloprotease</keyword>
<evidence type="ECO:0000256" key="18">
    <source>
        <dbReference type="SAM" id="Phobius"/>
    </source>
</evidence>
<keyword evidence="14" id="KW-0325">Glycoprotein</keyword>
<evidence type="ECO:0000256" key="2">
    <source>
        <dbReference type="ARBA" id="ARBA00004370"/>
    </source>
</evidence>
<gene>
    <name evidence="19" type="ORF">ADEAN_000692200</name>
</gene>
<comment type="catalytic activity">
    <reaction evidence="1">
        <text>Preference for hydrophobic residues at P1 and P1' and basic residues at P2' and P3'. A model nonapeptide is cleaved at -Ala-Tyr-|-Leu-Lys-Lys-.</text>
        <dbReference type="EC" id="3.4.24.36"/>
    </reaction>
</comment>
<dbReference type="InterPro" id="IPR009030">
    <property type="entry name" value="Growth_fac_rcpt_cys_sf"/>
</dbReference>
<feature type="compositionally biased region" description="Low complexity" evidence="17">
    <location>
        <begin position="359"/>
        <end position="384"/>
    </location>
</feature>
<evidence type="ECO:0000256" key="9">
    <source>
        <dbReference type="ARBA" id="ARBA00022889"/>
    </source>
</evidence>
<evidence type="ECO:0000256" key="14">
    <source>
        <dbReference type="ARBA" id="ARBA00023180"/>
    </source>
</evidence>
<evidence type="ECO:0000256" key="4">
    <source>
        <dbReference type="ARBA" id="ARBA00022670"/>
    </source>
</evidence>
<keyword evidence="6" id="KW-0732">Signal</keyword>
<dbReference type="EC" id="3.4.24.-" evidence="16"/>
<keyword evidence="18" id="KW-1133">Transmembrane helix</keyword>
<sequence>MEVDDDGARGTIGSHWKMRTAKDDLMAGYIGHVMFLSPMTLAYMEDAGLYTPDYDKANILPFGYGAGCNFVRKPCISDGVSAYPQYFPTSNSTRLCTSDYSAVGRVASRSSLCSDKIYDYFGDGVCNTHAYMDFCPYYGEWERCPTSDTEWTSRCFNIFDESGAACLNISCDFDAQTYTVGGVTCAPGERVTLNGAVYRCLHFYEACPYRKTDGLRKPCTPHCKRCTNGVCDSCDEPYILSASNTCESPPSDCTPNCKRCSNNYCVQCEDQYIATPESALCVRKVENCNSISNDGKCISCDGGRKPSGDGSKCVSKGVPWWVWLIVGIVAAVIIVVLIVVVLCCCYGGSAGPDDEDESSYSSQAPSDSCSDSFSESDGSSHSSW</sequence>
<evidence type="ECO:0000256" key="8">
    <source>
        <dbReference type="ARBA" id="ARBA00022833"/>
    </source>
</evidence>
<keyword evidence="4 16" id="KW-0645">Protease</keyword>
<keyword evidence="13" id="KW-1015">Disulfide bond</keyword>